<dbReference type="Gene3D" id="3.60.10.10">
    <property type="entry name" value="Endonuclease/exonuclease/phosphatase"/>
    <property type="match status" value="1"/>
</dbReference>
<sequence length="426" mass="48663">MVRLAAKFSICHQNLLIETFLDGSVETSELECANWSILRRDRDTPCGGVALAARSPVILSRCHELETDNGEDLWASFSRHGHRFYVCVVYIKPSARDFDYMEWFCKVEHTITMLKAPVLILGDLNLNSASVNINNYYCYFLSYCNLSENNIIKNMFGGLLDVILVRESDVCGEVRVITAEGIVLPDAYHPPLEIEVRLDTCRRSDFLEPSNINPCRDWNFGRCDYELFSALIEANSWRAVLQAHTVRDATENFYKSVYNIFAQCMPRKRRKACHSKRYPVWFTSDIIRDISANLPRIDLIMLGTFLASNKDFCSAEFRNVKTSMSARASYGDDAVSYVQVKREGNLCTIKAKICPEHKVHAKLYGVSLVVDEQEETVKSVECHDCVASQGGCKHAMAFLMWIHRRSEDPSCTSIECYWRMLLPLNT</sequence>
<dbReference type="Proteomes" id="UP000324832">
    <property type="component" value="Unassembled WGS sequence"/>
</dbReference>
<protein>
    <recommendedName>
        <fullName evidence="3">Endonuclease/exonuclease/phosphatase domain-containing protein</fullName>
    </recommendedName>
</protein>
<reference evidence="1 2" key="1">
    <citation type="submission" date="2017-07" db="EMBL/GenBank/DDBJ databases">
        <authorList>
            <person name="Talla V."/>
            <person name="Backstrom N."/>
        </authorList>
    </citation>
    <scope>NUCLEOTIDE SEQUENCE [LARGE SCALE GENOMIC DNA]</scope>
</reference>
<dbReference type="EMBL" id="FZQP02000615">
    <property type="protein sequence ID" value="VVC89749.1"/>
    <property type="molecule type" value="Genomic_DNA"/>
</dbReference>
<name>A0A5E4PXX3_9NEOP</name>
<proteinExistence type="predicted"/>
<evidence type="ECO:0000313" key="2">
    <source>
        <dbReference type="Proteomes" id="UP000324832"/>
    </source>
</evidence>
<accession>A0A5E4PXX3</accession>
<dbReference type="PANTHER" id="PTHR39953">
    <property type="entry name" value="RE54151P"/>
    <property type="match status" value="1"/>
</dbReference>
<evidence type="ECO:0000313" key="1">
    <source>
        <dbReference type="EMBL" id="VVC89749.1"/>
    </source>
</evidence>
<dbReference type="PANTHER" id="PTHR39953:SF1">
    <property type="entry name" value="RE54151P"/>
    <property type="match status" value="1"/>
</dbReference>
<evidence type="ECO:0008006" key="3">
    <source>
        <dbReference type="Google" id="ProtNLM"/>
    </source>
</evidence>
<keyword evidence="2" id="KW-1185">Reference proteome</keyword>
<dbReference type="InterPro" id="IPR036691">
    <property type="entry name" value="Endo/exonu/phosph_ase_sf"/>
</dbReference>
<dbReference type="AlphaFoldDB" id="A0A5E4PXX3"/>
<organism evidence="1 2">
    <name type="scientific">Leptidea sinapis</name>
    <dbReference type="NCBI Taxonomy" id="189913"/>
    <lineage>
        <taxon>Eukaryota</taxon>
        <taxon>Metazoa</taxon>
        <taxon>Ecdysozoa</taxon>
        <taxon>Arthropoda</taxon>
        <taxon>Hexapoda</taxon>
        <taxon>Insecta</taxon>
        <taxon>Pterygota</taxon>
        <taxon>Neoptera</taxon>
        <taxon>Endopterygota</taxon>
        <taxon>Lepidoptera</taxon>
        <taxon>Glossata</taxon>
        <taxon>Ditrysia</taxon>
        <taxon>Papilionoidea</taxon>
        <taxon>Pieridae</taxon>
        <taxon>Dismorphiinae</taxon>
        <taxon>Leptidea</taxon>
    </lineage>
</organism>
<gene>
    <name evidence="1" type="ORF">LSINAPIS_LOCUS2802</name>
</gene>
<dbReference type="SUPFAM" id="SSF56219">
    <property type="entry name" value="DNase I-like"/>
    <property type="match status" value="1"/>
</dbReference>